<dbReference type="OrthoDB" id="7333239at2759"/>
<keyword evidence="2" id="KW-1185">Reference proteome</keyword>
<dbReference type="EMBL" id="VTPC01006474">
    <property type="protein sequence ID" value="KAF2894887.1"/>
    <property type="molecule type" value="Genomic_DNA"/>
</dbReference>
<evidence type="ECO:0000313" key="2">
    <source>
        <dbReference type="Proteomes" id="UP000801492"/>
    </source>
</evidence>
<reference evidence="1" key="1">
    <citation type="submission" date="2019-08" db="EMBL/GenBank/DDBJ databases">
        <title>The genome of the North American firefly Photinus pyralis.</title>
        <authorList>
            <consortium name="Photinus pyralis genome working group"/>
            <person name="Fallon T.R."/>
            <person name="Sander Lower S.E."/>
            <person name="Weng J.-K."/>
        </authorList>
    </citation>
    <scope>NUCLEOTIDE SEQUENCE</scope>
    <source>
        <strain evidence="1">TRF0915ILg1</strain>
        <tissue evidence="1">Whole body</tissue>
    </source>
</reference>
<sequence>MKPGSGRKIGFQDTNLAIRIRQFYRRNLNLSEHTVANKFGTSKATLHRVKVKAGLKTYKIQKVPDGDQEKERRAKCRARKLYNDFFTKFDCCVMDDETYCAADISQILDQEYSKKFLIWQAICTCVLKSDSVLLLDPLMAIFMLKNPDLATCHYGKLAQEFYPSSNISIVSKDSNPLTWLELRPVERYWALKKRKLKNTKSQSANINDFCQKWRKSRRKSDQR</sequence>
<evidence type="ECO:0000313" key="1">
    <source>
        <dbReference type="EMBL" id="KAF2894887.1"/>
    </source>
</evidence>
<protein>
    <recommendedName>
        <fullName evidence="3">HTH psq-type domain-containing protein</fullName>
    </recommendedName>
</protein>
<name>A0A8K0D0R7_IGNLU</name>
<gene>
    <name evidence="1" type="ORF">ILUMI_11291</name>
</gene>
<organism evidence="1 2">
    <name type="scientific">Ignelater luminosus</name>
    <name type="common">Cucubano</name>
    <name type="synonym">Pyrophorus luminosus</name>
    <dbReference type="NCBI Taxonomy" id="2038154"/>
    <lineage>
        <taxon>Eukaryota</taxon>
        <taxon>Metazoa</taxon>
        <taxon>Ecdysozoa</taxon>
        <taxon>Arthropoda</taxon>
        <taxon>Hexapoda</taxon>
        <taxon>Insecta</taxon>
        <taxon>Pterygota</taxon>
        <taxon>Neoptera</taxon>
        <taxon>Endopterygota</taxon>
        <taxon>Coleoptera</taxon>
        <taxon>Polyphaga</taxon>
        <taxon>Elateriformia</taxon>
        <taxon>Elateroidea</taxon>
        <taxon>Elateridae</taxon>
        <taxon>Agrypninae</taxon>
        <taxon>Pyrophorini</taxon>
        <taxon>Ignelater</taxon>
    </lineage>
</organism>
<dbReference type="Proteomes" id="UP000801492">
    <property type="component" value="Unassembled WGS sequence"/>
</dbReference>
<dbReference type="AlphaFoldDB" id="A0A8K0D0R7"/>
<evidence type="ECO:0008006" key="3">
    <source>
        <dbReference type="Google" id="ProtNLM"/>
    </source>
</evidence>
<proteinExistence type="predicted"/>
<comment type="caution">
    <text evidence="1">The sequence shown here is derived from an EMBL/GenBank/DDBJ whole genome shotgun (WGS) entry which is preliminary data.</text>
</comment>
<accession>A0A8K0D0R7</accession>